<dbReference type="EMBL" id="QUSM01000003">
    <property type="protein sequence ID" value="RGD74153.1"/>
    <property type="molecule type" value="Genomic_DNA"/>
</dbReference>
<dbReference type="Gene3D" id="1.10.3910.10">
    <property type="entry name" value="SP0561-like"/>
    <property type="match status" value="1"/>
</dbReference>
<dbReference type="PANTHER" id="PTHR39341">
    <property type="entry name" value="BSL7085 PROTEIN"/>
    <property type="match status" value="1"/>
</dbReference>
<dbReference type="PANTHER" id="PTHR39341:SF1">
    <property type="entry name" value="DUF1858 DOMAIN-CONTAINING PROTEIN"/>
    <property type="match status" value="1"/>
</dbReference>
<proteinExistence type="predicted"/>
<dbReference type="SUPFAM" id="SSF140683">
    <property type="entry name" value="SP0561-like"/>
    <property type="match status" value="1"/>
</dbReference>
<comment type="caution">
    <text evidence="2">The sequence shown here is derived from an EMBL/GenBank/DDBJ whole genome shotgun (WGS) entry which is preliminary data.</text>
</comment>
<dbReference type="InterPro" id="IPR015077">
    <property type="entry name" value="DUF1858"/>
</dbReference>
<evidence type="ECO:0000259" key="1">
    <source>
        <dbReference type="Pfam" id="PF08984"/>
    </source>
</evidence>
<dbReference type="Pfam" id="PF08984">
    <property type="entry name" value="DUF1858"/>
    <property type="match status" value="1"/>
</dbReference>
<dbReference type="NCBIfam" id="TIGR03980">
    <property type="entry name" value="prismane_assoc"/>
    <property type="match status" value="1"/>
</dbReference>
<dbReference type="Proteomes" id="UP000261212">
    <property type="component" value="Unassembled WGS sequence"/>
</dbReference>
<feature type="domain" description="DUF1858" evidence="1">
    <location>
        <begin position="3"/>
        <end position="56"/>
    </location>
</feature>
<name>A0A3E3DY39_9FIRM</name>
<dbReference type="InterPro" id="IPR038062">
    <property type="entry name" value="ScdA-like_N_sf"/>
</dbReference>
<evidence type="ECO:0000313" key="2">
    <source>
        <dbReference type="EMBL" id="RGD74153.1"/>
    </source>
</evidence>
<sequence length="63" mass="6882">MQITKDMGIMDIVNKYPQAVSVFQAYGMGCIGCMAARFETLEEGANAHGINVDDLVDDLNENI</sequence>
<dbReference type="AlphaFoldDB" id="A0A3E3DY39"/>
<accession>A0A3E3DY39</accession>
<dbReference type="GeneID" id="97999824"/>
<reference evidence="2 3" key="1">
    <citation type="submission" date="2018-08" db="EMBL/GenBank/DDBJ databases">
        <title>A genome reference for cultivated species of the human gut microbiota.</title>
        <authorList>
            <person name="Zou Y."/>
            <person name="Xue W."/>
            <person name="Luo G."/>
        </authorList>
    </citation>
    <scope>NUCLEOTIDE SEQUENCE [LARGE SCALE GENOMIC DNA]</scope>
    <source>
        <strain evidence="2 3">AM25-6</strain>
    </source>
</reference>
<dbReference type="InterPro" id="IPR023883">
    <property type="entry name" value="CHP03980_redox-disulphide"/>
</dbReference>
<gene>
    <name evidence="2" type="ORF">DW687_05140</name>
</gene>
<organism evidence="2 3">
    <name type="scientific">Anaerofustis stercorihominis</name>
    <dbReference type="NCBI Taxonomy" id="214853"/>
    <lineage>
        <taxon>Bacteria</taxon>
        <taxon>Bacillati</taxon>
        <taxon>Bacillota</taxon>
        <taxon>Clostridia</taxon>
        <taxon>Eubacteriales</taxon>
        <taxon>Eubacteriaceae</taxon>
        <taxon>Anaerofustis</taxon>
    </lineage>
</organism>
<protein>
    <submittedName>
        <fullName evidence="2">DUF1858 domain-containing protein</fullName>
    </submittedName>
</protein>
<evidence type="ECO:0000313" key="3">
    <source>
        <dbReference type="Proteomes" id="UP000261212"/>
    </source>
</evidence>
<dbReference type="RefSeq" id="WP_007049402.1">
    <property type="nucleotide sequence ID" value="NZ_CABKNJ010000005.1"/>
</dbReference>